<accession>A0ABN7XHM6</accession>
<evidence type="ECO:0000313" key="2">
    <source>
        <dbReference type="Proteomes" id="UP000789901"/>
    </source>
</evidence>
<organism evidence="1 2">
    <name type="scientific">Gigaspora margarita</name>
    <dbReference type="NCBI Taxonomy" id="4874"/>
    <lineage>
        <taxon>Eukaryota</taxon>
        <taxon>Fungi</taxon>
        <taxon>Fungi incertae sedis</taxon>
        <taxon>Mucoromycota</taxon>
        <taxon>Glomeromycotina</taxon>
        <taxon>Glomeromycetes</taxon>
        <taxon>Diversisporales</taxon>
        <taxon>Gigasporaceae</taxon>
        <taxon>Gigaspora</taxon>
    </lineage>
</organism>
<dbReference type="EMBL" id="CAJVQB010130704">
    <property type="protein sequence ID" value="CAG8853916.1"/>
    <property type="molecule type" value="Genomic_DNA"/>
</dbReference>
<keyword evidence="2" id="KW-1185">Reference proteome</keyword>
<reference evidence="1 2" key="1">
    <citation type="submission" date="2021-06" db="EMBL/GenBank/DDBJ databases">
        <authorList>
            <person name="Kallberg Y."/>
            <person name="Tangrot J."/>
            <person name="Rosling A."/>
        </authorList>
    </citation>
    <scope>NUCLEOTIDE SEQUENCE [LARGE SCALE GENOMIC DNA]</scope>
    <source>
        <strain evidence="1 2">120-4 pot B 10/14</strain>
    </source>
</reference>
<feature type="non-terminal residue" evidence="1">
    <location>
        <position position="1"/>
    </location>
</feature>
<gene>
    <name evidence="1" type="ORF">GMARGA_LOCUS42737</name>
</gene>
<dbReference type="Proteomes" id="UP000789901">
    <property type="component" value="Unassembled WGS sequence"/>
</dbReference>
<sequence>KVWKKIENFTIKLIWTTAENKLRNNCRIQDLKKLIFVISHKEAIKLR</sequence>
<protein>
    <submittedName>
        <fullName evidence="1">43227_t:CDS:1</fullName>
    </submittedName>
</protein>
<feature type="non-terminal residue" evidence="1">
    <location>
        <position position="47"/>
    </location>
</feature>
<evidence type="ECO:0000313" key="1">
    <source>
        <dbReference type="EMBL" id="CAG8853916.1"/>
    </source>
</evidence>
<name>A0ABN7XHM6_GIGMA</name>
<comment type="caution">
    <text evidence="1">The sequence shown here is derived from an EMBL/GenBank/DDBJ whole genome shotgun (WGS) entry which is preliminary data.</text>
</comment>
<proteinExistence type="predicted"/>